<keyword evidence="4" id="KW-1185">Reference proteome</keyword>
<dbReference type="Pfam" id="PF10104">
    <property type="entry name" value="Brr6_like_C_C"/>
    <property type="match status" value="1"/>
</dbReference>
<evidence type="ECO:0000313" key="4">
    <source>
        <dbReference type="Proteomes" id="UP000789706"/>
    </source>
</evidence>
<evidence type="ECO:0000313" key="3">
    <source>
        <dbReference type="EMBL" id="CAG8603990.1"/>
    </source>
</evidence>
<feature type="transmembrane region" description="Helical" evidence="1">
    <location>
        <begin position="172"/>
        <end position="195"/>
    </location>
</feature>
<dbReference type="GO" id="GO:0031965">
    <property type="term" value="C:nuclear membrane"/>
    <property type="evidence" value="ECO:0007669"/>
    <property type="project" value="InterPro"/>
</dbReference>
<feature type="transmembrane region" description="Helical" evidence="1">
    <location>
        <begin position="77"/>
        <end position="101"/>
    </location>
</feature>
<keyword evidence="1" id="KW-1133">Transmembrane helix</keyword>
<feature type="domain" description="Brl1/Brr6" evidence="2">
    <location>
        <begin position="78"/>
        <end position="175"/>
    </location>
</feature>
<keyword evidence="1" id="KW-0812">Transmembrane</keyword>
<dbReference type="AlphaFoldDB" id="A0A9N9CHR3"/>
<sequence length="207" mass="24250">HIDSHGPPVLFSFPEPVTDSGNSLNTRPYSTNAYRRTIKRRDRILYNKYRNNNTTTTSRDESNNNNILHTLERIGRILYVVLSLIFLVTFLYIIFNFLWILKDAIDANVEEHLREIIQLRSECSRNYIINRCNPEERLPAAETAYFTTINKQARGNIYYKAFNEMIKTLMDWSTAFSVMITITIVYAFGALIKLLSQLIRLCRLQEN</sequence>
<dbReference type="Proteomes" id="UP000789706">
    <property type="component" value="Unassembled WGS sequence"/>
</dbReference>
<protein>
    <submittedName>
        <fullName evidence="3">11404_t:CDS:1</fullName>
    </submittedName>
</protein>
<keyword evidence="1" id="KW-0472">Membrane</keyword>
<evidence type="ECO:0000256" key="1">
    <source>
        <dbReference type="SAM" id="Phobius"/>
    </source>
</evidence>
<dbReference type="GO" id="GO:0006998">
    <property type="term" value="P:nuclear envelope organization"/>
    <property type="evidence" value="ECO:0007669"/>
    <property type="project" value="InterPro"/>
</dbReference>
<evidence type="ECO:0000259" key="2">
    <source>
        <dbReference type="Pfam" id="PF10104"/>
    </source>
</evidence>
<gene>
    <name evidence="3" type="ORF">DEBURN_LOCUS9660</name>
</gene>
<dbReference type="InterPro" id="IPR018767">
    <property type="entry name" value="Brl1/Brr6_dom"/>
</dbReference>
<dbReference type="InterPro" id="IPR040202">
    <property type="entry name" value="Brl1/Brr6"/>
</dbReference>
<dbReference type="PANTHER" id="PTHR28136:SF1">
    <property type="entry name" value="NUCLEUS EXPORT PROTEIN BRL1"/>
    <property type="match status" value="1"/>
</dbReference>
<feature type="non-terminal residue" evidence="3">
    <location>
        <position position="1"/>
    </location>
</feature>
<name>A0A9N9CHR3_9GLOM</name>
<dbReference type="OrthoDB" id="5961at2759"/>
<dbReference type="PANTHER" id="PTHR28136">
    <property type="entry name" value="NUCLEUS EXPORT PROTEIN BRR6"/>
    <property type="match status" value="1"/>
</dbReference>
<proteinExistence type="predicted"/>
<dbReference type="GO" id="GO:0055088">
    <property type="term" value="P:lipid homeostasis"/>
    <property type="evidence" value="ECO:0007669"/>
    <property type="project" value="InterPro"/>
</dbReference>
<dbReference type="EMBL" id="CAJVPK010001991">
    <property type="protein sequence ID" value="CAG8603990.1"/>
    <property type="molecule type" value="Genomic_DNA"/>
</dbReference>
<accession>A0A9N9CHR3</accession>
<organism evidence="3 4">
    <name type="scientific">Diversispora eburnea</name>
    <dbReference type="NCBI Taxonomy" id="1213867"/>
    <lineage>
        <taxon>Eukaryota</taxon>
        <taxon>Fungi</taxon>
        <taxon>Fungi incertae sedis</taxon>
        <taxon>Mucoromycota</taxon>
        <taxon>Glomeromycotina</taxon>
        <taxon>Glomeromycetes</taxon>
        <taxon>Diversisporales</taxon>
        <taxon>Diversisporaceae</taxon>
        <taxon>Diversispora</taxon>
    </lineage>
</organism>
<reference evidence="3" key="1">
    <citation type="submission" date="2021-06" db="EMBL/GenBank/DDBJ databases">
        <authorList>
            <person name="Kallberg Y."/>
            <person name="Tangrot J."/>
            <person name="Rosling A."/>
        </authorList>
    </citation>
    <scope>NUCLEOTIDE SEQUENCE</scope>
    <source>
        <strain evidence="3">AZ414A</strain>
    </source>
</reference>
<comment type="caution">
    <text evidence="3">The sequence shown here is derived from an EMBL/GenBank/DDBJ whole genome shotgun (WGS) entry which is preliminary data.</text>
</comment>